<reference evidence="1 2" key="1">
    <citation type="journal article" date="2018" name="Sci. Rep.">
        <title>Genomic signatures of local adaptation to the degree of environmental predictability in rotifers.</title>
        <authorList>
            <person name="Franch-Gras L."/>
            <person name="Hahn C."/>
            <person name="Garcia-Roger E.M."/>
            <person name="Carmona M.J."/>
            <person name="Serra M."/>
            <person name="Gomez A."/>
        </authorList>
    </citation>
    <scope>NUCLEOTIDE SEQUENCE [LARGE SCALE GENOMIC DNA]</scope>
    <source>
        <strain evidence="1">HYR1</strain>
    </source>
</reference>
<dbReference type="Proteomes" id="UP000276133">
    <property type="component" value="Unassembled WGS sequence"/>
</dbReference>
<proteinExistence type="predicted"/>
<dbReference type="AlphaFoldDB" id="A0A3M7RU64"/>
<evidence type="ECO:0000313" key="1">
    <source>
        <dbReference type="EMBL" id="RNA26857.1"/>
    </source>
</evidence>
<accession>A0A3M7RU64</accession>
<dbReference type="EMBL" id="REGN01002660">
    <property type="protein sequence ID" value="RNA26857.1"/>
    <property type="molecule type" value="Genomic_DNA"/>
</dbReference>
<sequence>MIVNDALAMPEALNNCVLNENKRKFSTKYSKYFKLLKLLFNLLEELRYFVKSNTDSEELEYLLMIKNIVWKYPGSSEWNLTLNQHISILFRFVSDGKMFRFIKLVYSE</sequence>
<comment type="caution">
    <text evidence="1">The sequence shown here is derived from an EMBL/GenBank/DDBJ whole genome shotgun (WGS) entry which is preliminary data.</text>
</comment>
<name>A0A3M7RU64_BRAPC</name>
<evidence type="ECO:0000313" key="2">
    <source>
        <dbReference type="Proteomes" id="UP000276133"/>
    </source>
</evidence>
<protein>
    <submittedName>
        <fullName evidence="1">Uncharacterized protein</fullName>
    </submittedName>
</protein>
<organism evidence="1 2">
    <name type="scientific">Brachionus plicatilis</name>
    <name type="common">Marine rotifer</name>
    <name type="synonym">Brachionus muelleri</name>
    <dbReference type="NCBI Taxonomy" id="10195"/>
    <lineage>
        <taxon>Eukaryota</taxon>
        <taxon>Metazoa</taxon>
        <taxon>Spiralia</taxon>
        <taxon>Gnathifera</taxon>
        <taxon>Rotifera</taxon>
        <taxon>Eurotatoria</taxon>
        <taxon>Monogononta</taxon>
        <taxon>Pseudotrocha</taxon>
        <taxon>Ploima</taxon>
        <taxon>Brachionidae</taxon>
        <taxon>Brachionus</taxon>
    </lineage>
</organism>
<keyword evidence="2" id="KW-1185">Reference proteome</keyword>
<gene>
    <name evidence="1" type="ORF">BpHYR1_013693</name>
</gene>